<dbReference type="EMBL" id="JAVALS010000009">
    <property type="protein sequence ID" value="MDP5227950.1"/>
    <property type="molecule type" value="Genomic_DNA"/>
</dbReference>
<evidence type="ECO:0000313" key="3">
    <source>
        <dbReference type="EMBL" id="MDP5227950.1"/>
    </source>
</evidence>
<protein>
    <submittedName>
        <fullName evidence="3">Tat pathway signal protein</fullName>
    </submittedName>
</protein>
<gene>
    <name evidence="3" type="ORF">Q9R02_12360</name>
</gene>
<keyword evidence="2" id="KW-0812">Transmembrane</keyword>
<reference evidence="3 4" key="1">
    <citation type="submission" date="2023-08" db="EMBL/GenBank/DDBJ databases">
        <title>Arthrobacter horti sp. nov., isolated from forest soil.</title>
        <authorList>
            <person name="Park M."/>
        </authorList>
    </citation>
    <scope>NUCLEOTIDE SEQUENCE [LARGE SCALE GENOMIC DNA]</scope>
    <source>
        <strain evidence="3 4">YJM1</strain>
    </source>
</reference>
<dbReference type="RefSeq" id="WP_305997003.1">
    <property type="nucleotide sequence ID" value="NZ_JAVALS010000009.1"/>
</dbReference>
<organism evidence="3 4">
    <name type="scientific">Arthrobacter horti</name>
    <dbReference type="NCBI Taxonomy" id="3068273"/>
    <lineage>
        <taxon>Bacteria</taxon>
        <taxon>Bacillati</taxon>
        <taxon>Actinomycetota</taxon>
        <taxon>Actinomycetes</taxon>
        <taxon>Micrococcales</taxon>
        <taxon>Micrococcaceae</taxon>
        <taxon>Arthrobacter</taxon>
    </lineage>
</organism>
<feature type="compositionally biased region" description="Low complexity" evidence="1">
    <location>
        <begin position="184"/>
        <end position="205"/>
    </location>
</feature>
<name>A0ABT9IQT3_9MICC</name>
<keyword evidence="2" id="KW-0472">Membrane</keyword>
<feature type="compositionally biased region" description="Pro residues" evidence="1">
    <location>
        <begin position="35"/>
        <end position="47"/>
    </location>
</feature>
<feature type="region of interest" description="Disordered" evidence="1">
    <location>
        <begin position="184"/>
        <end position="222"/>
    </location>
</feature>
<proteinExistence type="predicted"/>
<evidence type="ECO:0000256" key="1">
    <source>
        <dbReference type="SAM" id="MobiDB-lite"/>
    </source>
</evidence>
<dbReference type="Proteomes" id="UP001232725">
    <property type="component" value="Unassembled WGS sequence"/>
</dbReference>
<comment type="caution">
    <text evidence="3">The sequence shown here is derived from an EMBL/GenBank/DDBJ whole genome shotgun (WGS) entry which is preliminary data.</text>
</comment>
<keyword evidence="2" id="KW-1133">Transmembrane helix</keyword>
<feature type="transmembrane region" description="Helical" evidence="2">
    <location>
        <begin position="99"/>
        <end position="117"/>
    </location>
</feature>
<keyword evidence="4" id="KW-1185">Reference proteome</keyword>
<feature type="region of interest" description="Disordered" evidence="1">
    <location>
        <begin position="1"/>
        <end position="69"/>
    </location>
</feature>
<accession>A0ABT9IQT3</accession>
<feature type="compositionally biased region" description="Gly residues" evidence="1">
    <location>
        <begin position="206"/>
        <end position="222"/>
    </location>
</feature>
<evidence type="ECO:0000313" key="4">
    <source>
        <dbReference type="Proteomes" id="UP001232725"/>
    </source>
</evidence>
<sequence>MPAEDQPAVPHPPGHDGGTRTPGDGAGRRGEGTAPAPPWQPPAPPLDPELVSQGADAVANGGVFPGRRESFQDELNRTQDKDLAAAAAQQRKRRTRRTVVISLGVTALLAGTIAAVVSSQDDGSDYAEVCTDQSTQLRVDDSNCDSSAGRGSHVYGWYFFARGSMIPSVGSSVRGLSGGTSTLPSGTTAAKGFSSSGGSFSKGTTSRGGFGGSSDGGKSSGG</sequence>
<evidence type="ECO:0000256" key="2">
    <source>
        <dbReference type="SAM" id="Phobius"/>
    </source>
</evidence>